<gene>
    <name evidence="3" type="ORF">BKK80_32310</name>
</gene>
<sequence length="493" mass="52286">MWGATLRTTALVCSAALLGACAQHYGNRVAATSDSFRAGNVDAAIAAQDKAYEGVAPEDRDLLYFLERGELMRMRPGSLQASTDAWLAATDKVKGWEDESRDKLAKSAGDLGALLLSESLSRYDGQDYEKVLLSTRLAQNQLMAGRWDDARVEIRRMYEREALIASLRDKEVQALKDEAEKKGGKSAEVQLKEIKGYPVEIFDDPAVTGLRNAYQSAASHYLAGFVFEALGEPSLATAGYRQAIELRPDIPMLQKGLEGVAAGKRVPAGKTDVLFIIETGSMPARDSVKITLPLPIGAGVKLLTTSYPVIRPARDNFVPASLTVGDSTVPAAQVTSLDAMARRALKDQMPAMVARSMVRMAVSGAAQEALQRNGGAFGSLMSLAVGVGGAINENADTRQWRTLPANISLARAVVPSGTVPVSFGAGPGSLRQEVKVDGTYAVVVLRPLGSQLTALVSQPGSGLVAAAPSAPEPSRRVAHRPAKVTAKSVSKAQ</sequence>
<dbReference type="PROSITE" id="PS51257">
    <property type="entry name" value="PROKAR_LIPOPROTEIN"/>
    <property type="match status" value="1"/>
</dbReference>
<proteinExistence type="predicted"/>
<accession>A0A1D9IDV5</accession>
<keyword evidence="4" id="KW-1185">Reference proteome</keyword>
<organism evidence="3 4">
    <name type="scientific">Cupriavidus malaysiensis</name>
    <dbReference type="NCBI Taxonomy" id="367825"/>
    <lineage>
        <taxon>Bacteria</taxon>
        <taxon>Pseudomonadati</taxon>
        <taxon>Pseudomonadota</taxon>
        <taxon>Betaproteobacteria</taxon>
        <taxon>Burkholderiales</taxon>
        <taxon>Burkholderiaceae</taxon>
        <taxon>Cupriavidus</taxon>
    </lineage>
</organism>
<dbReference type="PROSITE" id="PS50005">
    <property type="entry name" value="TPR"/>
    <property type="match status" value="1"/>
</dbReference>
<dbReference type="Proteomes" id="UP000177515">
    <property type="component" value="Chromosome 2"/>
</dbReference>
<name>A0A1D9IDV5_9BURK</name>
<dbReference type="InterPro" id="IPR019734">
    <property type="entry name" value="TPR_rpt"/>
</dbReference>
<evidence type="ECO:0000313" key="3">
    <source>
        <dbReference type="EMBL" id="AOZ10289.1"/>
    </source>
</evidence>
<evidence type="ECO:0000313" key="4">
    <source>
        <dbReference type="Proteomes" id="UP000177515"/>
    </source>
</evidence>
<dbReference type="RefSeq" id="WP_071018296.1">
    <property type="nucleotide sequence ID" value="NZ_CP017755.1"/>
</dbReference>
<keyword evidence="1" id="KW-0802">TPR repeat</keyword>
<dbReference type="SUPFAM" id="SSF48452">
    <property type="entry name" value="TPR-like"/>
    <property type="match status" value="1"/>
</dbReference>
<dbReference type="EMBL" id="CP017755">
    <property type="protein sequence ID" value="AOZ10289.1"/>
    <property type="molecule type" value="Genomic_DNA"/>
</dbReference>
<evidence type="ECO:0008006" key="5">
    <source>
        <dbReference type="Google" id="ProtNLM"/>
    </source>
</evidence>
<feature type="region of interest" description="Disordered" evidence="2">
    <location>
        <begin position="465"/>
        <end position="493"/>
    </location>
</feature>
<feature type="repeat" description="TPR" evidence="1">
    <location>
        <begin position="217"/>
        <end position="250"/>
    </location>
</feature>
<evidence type="ECO:0000256" key="2">
    <source>
        <dbReference type="SAM" id="MobiDB-lite"/>
    </source>
</evidence>
<evidence type="ECO:0000256" key="1">
    <source>
        <dbReference type="PROSITE-ProRule" id="PRU00339"/>
    </source>
</evidence>
<protein>
    <recommendedName>
        <fullName evidence="5">Lipoprotein</fullName>
    </recommendedName>
</protein>
<dbReference type="InterPro" id="IPR011990">
    <property type="entry name" value="TPR-like_helical_dom_sf"/>
</dbReference>
<reference evidence="3 4" key="1">
    <citation type="submission" date="2016-10" db="EMBL/GenBank/DDBJ databases">
        <title>Complete genome sequences of three Cupriavidus strains isolated from various Malaysian environments.</title>
        <authorList>
            <person name="Abdullah A.A.-A."/>
            <person name="Shafie N.A.H."/>
            <person name="Lau N.S."/>
        </authorList>
    </citation>
    <scope>NUCLEOTIDE SEQUENCE [LARGE SCALE GENOMIC DNA]</scope>
    <source>
        <strain evidence="3 4">USMAA1020</strain>
    </source>
</reference>